<keyword evidence="2" id="KW-1185">Reference proteome</keyword>
<sequence length="224" mass="26358">MEAKEKASKKMINLKKSVIKTSGSLAKRLDFIILHKKELCIISNNCWGNKLYEIVNREYNTPFVGLFLQSGDYIKFIKNIEHNISIEITENHFNTFSQAYPIANIEGCTIHFLHYKDKNEAIEKWNRRRIRLINYIKDNGVNSLIFKLCDTYCEKHDAAKNEAEFNALPFERKIFFTTGRENKILNDGERNLNGPDFFKGRILYYKDYLKLFSNLPSLKKNRIT</sequence>
<gene>
    <name evidence="1" type="ORF">WCT63_09600</name>
</gene>
<dbReference type="Pfam" id="PF08942">
    <property type="entry name" value="DUF1919"/>
    <property type="match status" value="1"/>
</dbReference>
<dbReference type="Proteomes" id="UP001313132">
    <property type="component" value="Unassembled WGS sequence"/>
</dbReference>
<evidence type="ECO:0000313" key="2">
    <source>
        <dbReference type="Proteomes" id="UP001313132"/>
    </source>
</evidence>
<dbReference type="SUPFAM" id="SSF142795">
    <property type="entry name" value="CAC2185-like"/>
    <property type="match status" value="1"/>
</dbReference>
<comment type="caution">
    <text evidence="1">The sequence shown here is derived from an EMBL/GenBank/DDBJ whole genome shotgun (WGS) entry which is preliminary data.</text>
</comment>
<proteinExistence type="predicted"/>
<dbReference type="EMBL" id="JBBBON010000007">
    <property type="protein sequence ID" value="MEI7102703.1"/>
    <property type="molecule type" value="Genomic_DNA"/>
</dbReference>
<dbReference type="InterPro" id="IPR015037">
    <property type="entry name" value="DUF1919"/>
</dbReference>
<organism evidence="1 2">
    <name type="scientific">Pectobacterium versatile</name>
    <dbReference type="NCBI Taxonomy" id="2488639"/>
    <lineage>
        <taxon>Bacteria</taxon>
        <taxon>Pseudomonadati</taxon>
        <taxon>Pseudomonadota</taxon>
        <taxon>Gammaproteobacteria</taxon>
        <taxon>Enterobacterales</taxon>
        <taxon>Pectobacteriaceae</taxon>
        <taxon>Pectobacterium</taxon>
    </lineage>
</organism>
<protein>
    <submittedName>
        <fullName evidence="1">DUF1919 domain-containing protein</fullName>
    </submittedName>
</protein>
<evidence type="ECO:0000313" key="1">
    <source>
        <dbReference type="EMBL" id="MEI7102703.1"/>
    </source>
</evidence>
<name>A0ABU8JYQ3_9GAMM</name>
<accession>A0ABU8JYQ3</accession>
<dbReference type="RefSeq" id="WP_053075355.1">
    <property type="nucleotide sequence ID" value="NZ_JBBBOM010000010.1"/>
</dbReference>
<dbReference type="InterPro" id="IPR037226">
    <property type="entry name" value="CAC2185-like_sf"/>
</dbReference>
<reference evidence="1 2" key="1">
    <citation type="submission" date="2024-03" db="EMBL/GenBank/DDBJ databases">
        <title>Analysis of soft rot Pectobacteriaceae population diversity in US potato growing regions between 2016 and 2022.</title>
        <authorList>
            <person name="Ma X."/>
            <person name="Zhang X."/>
            <person name="Stodghill P."/>
            <person name="Rioux R."/>
            <person name="Babler B."/>
            <person name="Shrestha S."/>
            <person name="Babler B."/>
            <person name="Rivedal H."/>
            <person name="Frost K."/>
            <person name="Hao J."/>
            <person name="Secor G."/>
            <person name="Swingle B."/>
        </authorList>
    </citation>
    <scope>NUCLEOTIDE SEQUENCE [LARGE SCALE GENOMIC DNA]</scope>
    <source>
        <strain evidence="1 2">UMSS2</strain>
    </source>
</reference>